<keyword evidence="5" id="KW-0539">Nucleus</keyword>
<dbReference type="Pfam" id="PF05890">
    <property type="entry name" value="Ebp2"/>
    <property type="match status" value="1"/>
</dbReference>
<dbReference type="GO" id="GO:0030687">
    <property type="term" value="C:preribosome, large subunit precursor"/>
    <property type="evidence" value="ECO:0007669"/>
    <property type="project" value="TreeGrafter"/>
</dbReference>
<evidence type="ECO:0000313" key="7">
    <source>
        <dbReference type="EMBL" id="GJJ15645.1"/>
    </source>
</evidence>
<name>A0AAV5AMJ2_9AGAM</name>
<feature type="compositionally biased region" description="Acidic residues" evidence="6">
    <location>
        <begin position="139"/>
        <end position="157"/>
    </location>
</feature>
<evidence type="ECO:0000256" key="4">
    <source>
        <dbReference type="ARBA" id="ARBA00023054"/>
    </source>
</evidence>
<feature type="compositionally biased region" description="Basic residues" evidence="6">
    <location>
        <begin position="376"/>
        <end position="387"/>
    </location>
</feature>
<feature type="compositionally biased region" description="Basic and acidic residues" evidence="6">
    <location>
        <begin position="128"/>
        <end position="138"/>
    </location>
</feature>
<evidence type="ECO:0000256" key="5">
    <source>
        <dbReference type="ARBA" id="ARBA00023242"/>
    </source>
</evidence>
<gene>
    <name evidence="7" type="ORF">Clacol_009923</name>
</gene>
<dbReference type="GO" id="GO:0042273">
    <property type="term" value="P:ribosomal large subunit biogenesis"/>
    <property type="evidence" value="ECO:0007669"/>
    <property type="project" value="TreeGrafter"/>
</dbReference>
<feature type="compositionally biased region" description="Basic residues" evidence="6">
    <location>
        <begin position="418"/>
        <end position="446"/>
    </location>
</feature>
<keyword evidence="4" id="KW-0175">Coiled coil</keyword>
<feature type="compositionally biased region" description="Basic residues" evidence="6">
    <location>
        <begin position="7"/>
        <end position="18"/>
    </location>
</feature>
<dbReference type="InterPro" id="IPR008610">
    <property type="entry name" value="Ebp2"/>
</dbReference>
<protein>
    <recommendedName>
        <fullName evidence="9">rRNA-processing protein EBP2</fullName>
    </recommendedName>
</protein>
<comment type="caution">
    <text evidence="7">The sequence shown here is derived from an EMBL/GenBank/DDBJ whole genome shotgun (WGS) entry which is preliminary data.</text>
</comment>
<evidence type="ECO:0000256" key="3">
    <source>
        <dbReference type="ARBA" id="ARBA00022517"/>
    </source>
</evidence>
<dbReference type="GO" id="GO:0034399">
    <property type="term" value="C:nuclear periphery"/>
    <property type="evidence" value="ECO:0007669"/>
    <property type="project" value="TreeGrafter"/>
</dbReference>
<evidence type="ECO:0000256" key="6">
    <source>
        <dbReference type="SAM" id="MobiDB-lite"/>
    </source>
</evidence>
<keyword evidence="3" id="KW-0690">Ribosome biogenesis</keyword>
<keyword evidence="8" id="KW-1185">Reference proteome</keyword>
<feature type="region of interest" description="Disordered" evidence="6">
    <location>
        <begin position="332"/>
        <end position="446"/>
    </location>
</feature>
<proteinExistence type="inferred from homology"/>
<organism evidence="7 8">
    <name type="scientific">Clathrus columnatus</name>
    <dbReference type="NCBI Taxonomy" id="1419009"/>
    <lineage>
        <taxon>Eukaryota</taxon>
        <taxon>Fungi</taxon>
        <taxon>Dikarya</taxon>
        <taxon>Basidiomycota</taxon>
        <taxon>Agaricomycotina</taxon>
        <taxon>Agaricomycetes</taxon>
        <taxon>Phallomycetidae</taxon>
        <taxon>Phallales</taxon>
        <taxon>Clathraceae</taxon>
        <taxon>Clathrus</taxon>
    </lineage>
</organism>
<feature type="compositionally biased region" description="Basic and acidic residues" evidence="6">
    <location>
        <begin position="168"/>
        <end position="180"/>
    </location>
</feature>
<sequence>MSDGLPHRPHMKKSKEKKKPIQEQPSMNAEKNSKIQYSSELENSDDDNSGVDDKGMERLMVALGEDGLDDIAQSMLKALDEQGDDEEVSNESEAESLDGEEAEESDEDQNEGPDADSDSEDEDEDAEYVPKVKLRAEFGSEDDEDGDNGDDDDETDGENNVRPGRAVLTKESKKGTHHDENDEALIELDKVSDVDEDAIPRQKLVVNDKHALDRILDDIRLDKSLSWTETLSTTYPQTHEVDVSNDLDRELSFYKQALHCAEAARKLAAEHSLPFTRPSDFFAEMVKSDAHMERIRQRLLDETAQIKRGEDKRKEREGKKFGKQVQLEKIKERERSKKDMDEKIKSLKRKRKGGTLNDGPDDDFDVALEEAVEGHPRKKPRMPRNRRNEKYGFGGKGSVGWRSKQNTNESTDQFVSRKPGKNGKGGAKKPAPKRPGKARRMANRKK</sequence>
<feature type="compositionally biased region" description="Acidic residues" evidence="6">
    <location>
        <begin position="81"/>
        <end position="127"/>
    </location>
</feature>
<dbReference type="GO" id="GO:0005730">
    <property type="term" value="C:nucleolus"/>
    <property type="evidence" value="ECO:0007669"/>
    <property type="project" value="UniProtKB-SubCell"/>
</dbReference>
<accession>A0AAV5AMJ2</accession>
<comment type="similarity">
    <text evidence="2">Belongs to the EBP2 family.</text>
</comment>
<feature type="region of interest" description="Disordered" evidence="6">
    <location>
        <begin position="1"/>
        <end position="181"/>
    </location>
</feature>
<dbReference type="AlphaFoldDB" id="A0AAV5AMJ2"/>
<evidence type="ECO:0008006" key="9">
    <source>
        <dbReference type="Google" id="ProtNLM"/>
    </source>
</evidence>
<dbReference type="EMBL" id="BPWL01000011">
    <property type="protein sequence ID" value="GJJ15645.1"/>
    <property type="molecule type" value="Genomic_DNA"/>
</dbReference>
<dbReference type="Proteomes" id="UP001050691">
    <property type="component" value="Unassembled WGS sequence"/>
</dbReference>
<feature type="compositionally biased region" description="Polar residues" evidence="6">
    <location>
        <begin position="403"/>
        <end position="414"/>
    </location>
</feature>
<feature type="compositionally biased region" description="Acidic residues" evidence="6">
    <location>
        <begin position="359"/>
        <end position="371"/>
    </location>
</feature>
<comment type="subcellular location">
    <subcellularLocation>
        <location evidence="1">Nucleus</location>
        <location evidence="1">Nucleolus</location>
    </subcellularLocation>
</comment>
<evidence type="ECO:0000256" key="1">
    <source>
        <dbReference type="ARBA" id="ARBA00004604"/>
    </source>
</evidence>
<dbReference type="GO" id="GO:0006364">
    <property type="term" value="P:rRNA processing"/>
    <property type="evidence" value="ECO:0007669"/>
    <property type="project" value="TreeGrafter"/>
</dbReference>
<feature type="compositionally biased region" description="Polar residues" evidence="6">
    <location>
        <begin position="27"/>
        <end position="37"/>
    </location>
</feature>
<evidence type="ECO:0000313" key="8">
    <source>
        <dbReference type="Proteomes" id="UP001050691"/>
    </source>
</evidence>
<reference evidence="7" key="1">
    <citation type="submission" date="2021-10" db="EMBL/GenBank/DDBJ databases">
        <title>De novo Genome Assembly of Clathrus columnatus (Basidiomycota, Fungi) Using Illumina and Nanopore Sequence Data.</title>
        <authorList>
            <person name="Ogiso-Tanaka E."/>
            <person name="Itagaki H."/>
            <person name="Hosoya T."/>
            <person name="Hosaka K."/>
        </authorList>
    </citation>
    <scope>NUCLEOTIDE SEQUENCE</scope>
    <source>
        <strain evidence="7">MO-923</strain>
    </source>
</reference>
<evidence type="ECO:0000256" key="2">
    <source>
        <dbReference type="ARBA" id="ARBA00007336"/>
    </source>
</evidence>
<dbReference type="PANTHER" id="PTHR13028">
    <property type="entry name" value="RRNA PROCESSING PROTEIN EBNA1-BINDING PROTEIN-RELATED"/>
    <property type="match status" value="1"/>
</dbReference>
<feature type="compositionally biased region" description="Basic and acidic residues" evidence="6">
    <location>
        <begin position="332"/>
        <end position="345"/>
    </location>
</feature>
<dbReference type="PANTHER" id="PTHR13028:SF0">
    <property type="entry name" value="RRNA-PROCESSING PROTEIN EBP2-RELATED"/>
    <property type="match status" value="1"/>
</dbReference>